<dbReference type="Gene3D" id="3.40.50.300">
    <property type="entry name" value="P-loop containing nucleotide triphosphate hydrolases"/>
    <property type="match status" value="11"/>
</dbReference>
<dbReference type="GO" id="GO:0005829">
    <property type="term" value="C:cytosol"/>
    <property type="evidence" value="ECO:0007669"/>
    <property type="project" value="TreeGrafter"/>
</dbReference>
<keyword evidence="5" id="KW-0418">Kinase</keyword>
<dbReference type="PROSITE" id="PS50052">
    <property type="entry name" value="GUANYLATE_KINASE_2"/>
    <property type="match status" value="11"/>
</dbReference>
<dbReference type="FunFam" id="3.30.63.10:FF:000002">
    <property type="entry name" value="Guanylate kinase 1"/>
    <property type="match status" value="11"/>
</dbReference>
<feature type="domain" description="Guanylate kinase-like" evidence="7">
    <location>
        <begin position="368"/>
        <end position="555"/>
    </location>
</feature>
<feature type="domain" description="Guanylate kinase-like" evidence="7">
    <location>
        <begin position="788"/>
        <end position="975"/>
    </location>
</feature>
<feature type="domain" description="Guanylate kinase-like" evidence="7">
    <location>
        <begin position="2258"/>
        <end position="2445"/>
    </location>
</feature>
<feature type="domain" description="Guanylate kinase-like" evidence="7">
    <location>
        <begin position="2048"/>
        <end position="2235"/>
    </location>
</feature>
<dbReference type="InterPro" id="IPR020590">
    <property type="entry name" value="Guanylate_kinase_CS"/>
</dbReference>
<dbReference type="InterPro" id="IPR017665">
    <property type="entry name" value="Guanylate_kinase"/>
</dbReference>
<dbReference type="Pfam" id="PF00625">
    <property type="entry name" value="Guanylate_kin"/>
    <property type="match status" value="11"/>
</dbReference>
<organism evidence="8 9">
    <name type="scientific">Effrenium voratum</name>
    <dbReference type="NCBI Taxonomy" id="2562239"/>
    <lineage>
        <taxon>Eukaryota</taxon>
        <taxon>Sar</taxon>
        <taxon>Alveolata</taxon>
        <taxon>Dinophyceae</taxon>
        <taxon>Suessiales</taxon>
        <taxon>Symbiodiniaceae</taxon>
        <taxon>Effrenium</taxon>
    </lineage>
</organism>
<dbReference type="SMART" id="SM00382">
    <property type="entry name" value="AAA"/>
    <property type="match status" value="11"/>
</dbReference>
<proteinExistence type="inferred from homology"/>
<dbReference type="EMBL" id="CAUJNA010003859">
    <property type="protein sequence ID" value="CAJ1411135.1"/>
    <property type="molecule type" value="Genomic_DNA"/>
</dbReference>
<evidence type="ECO:0000256" key="1">
    <source>
        <dbReference type="ARBA" id="ARBA00005790"/>
    </source>
</evidence>
<dbReference type="InterPro" id="IPR008144">
    <property type="entry name" value="Guanylate_kin-like_dom"/>
</dbReference>
<feature type="domain" description="Guanylate kinase-like" evidence="7">
    <location>
        <begin position="1838"/>
        <end position="2025"/>
    </location>
</feature>
<dbReference type="Proteomes" id="UP001178507">
    <property type="component" value="Unassembled WGS sequence"/>
</dbReference>
<dbReference type="CDD" id="cd00071">
    <property type="entry name" value="GMPK"/>
    <property type="match status" value="11"/>
</dbReference>
<keyword evidence="6" id="KW-0067">ATP-binding</keyword>
<accession>A0AA36JSS1</accession>
<comment type="caution">
    <text evidence="8">The sequence shown here is derived from an EMBL/GenBank/DDBJ whole genome shotgun (WGS) entry which is preliminary data.</text>
</comment>
<feature type="domain" description="Guanylate kinase-like" evidence="7">
    <location>
        <begin position="1418"/>
        <end position="1605"/>
    </location>
</feature>
<keyword evidence="4" id="KW-0547">Nucleotide-binding</keyword>
<evidence type="ECO:0000259" key="7">
    <source>
        <dbReference type="PROSITE" id="PS50052"/>
    </source>
</evidence>
<feature type="domain" description="Guanylate kinase-like" evidence="7">
    <location>
        <begin position="1208"/>
        <end position="1395"/>
    </location>
</feature>
<protein>
    <recommendedName>
        <fullName evidence="2">guanylate kinase</fullName>
        <ecNumber evidence="2">2.7.4.8</ecNumber>
    </recommendedName>
</protein>
<dbReference type="GO" id="GO:0005524">
    <property type="term" value="F:ATP binding"/>
    <property type="evidence" value="ECO:0007669"/>
    <property type="project" value="UniProtKB-KW"/>
</dbReference>
<reference evidence="8" key="1">
    <citation type="submission" date="2023-08" db="EMBL/GenBank/DDBJ databases">
        <authorList>
            <person name="Chen Y."/>
            <person name="Shah S."/>
            <person name="Dougan E. K."/>
            <person name="Thang M."/>
            <person name="Chan C."/>
        </authorList>
    </citation>
    <scope>NUCLEOTIDE SEQUENCE</scope>
</reference>
<sequence length="2460" mass="270521">MLVSATCAHGVPAGSYISVTSGGQRTLRRLALGRTLRFPASGSLKLEVLEVVGSCHIVRQPGHQSVTVSLPQRMELEVEILPDNGKTADIHKAASSEENGQYLAAHGLPDYFKSLVATLLLQKPPDPFAWMTSQLTGQITAVSPAQIAQVRRAPSFKGGACVITGPSGVGKSTLIKKLMAEFPGQFGFSVSHTTRDPRPGEQDGVDYHFVSREQMQRDIDAGLFVEHAEVHGNLYGTSMAAVEDVTRKGRVCLLDIDVQGAANVRKSSLSKTCSFVFFAPPTAAVLEQRLRGRGTETEERIQKRLTGSLKELAIYESDPDAWDLTLKWHNEQVEDAYQEFRSFLVNQIPEASAAADIATVRRAPSFKGGACVITGPSGVGKSTLIKKLMAEFPGQFGFSVSHTTRDPRPGEQDGVDYHFVSREQMQRDIDAGLFVEHAEVHGNLYGTSMAAVEDVTRTGRVCLLDIDVQGAANVRKSSLSKTCSFVFFAPPTAAVLEQRLRGRGTETEDRIQKRLTGSLKELAIYESDPDAWDLTLKWYNEQVEDAYQEFRSFLVNQIPEASAAADIATVRRAPTFKGGACVITGPSGVGKSTLIKKLMAEFPGQFGFSVSHTTRDPRPGEQDGVDYHFVSREQMQRDIDAGLFVEHAEVHGNLYGTSMAAVEDVTRKGRVCLLDIDVQGAANVRKSSLSKTCSFVFFAPPTAAVLEQRLRGRGTETEERIQKRLTGSLKELAIYESDPDAWDLTLKWHNEQVEDAYQEFRSFLVNQIPEGSAAADVATARRAPSFKGGACVITGPSGVGKSTLIKKLMAEFPGQFGFSVSHTTRDPRPGEQDGVDYHFVSREQMQRDIDAGLFVEHAEVHGNLYGTSMAAVEDVTRKGRVCLLDIDVQGAANVRKSSLSKTCSFVFFAPPTAAVLEQRLRGRGTETEERIQKRLTGSLKELAIYESDPDAWDLTLKWYNEQVEDAYQEFRSFLVNQIPEASAAADIATARRAPSFKGGACVITGPSGVGKSTLIKKLVAEFPGQFGFSVSHTTRDPRAGEQDGVDYHFVSREQMQRDIDAGLFVEHAEVHGNLYGTSMAAVEDVTRKGRVCLLDIDVQGAANVRKSSLSKTCSFVFFAPPTAAVLEQRLRGRGTETEERIQKRLTGSLKELAIYESDPDAWDLTLKWYNEQVEDAYQEFRSFLVNQIPEASAAADIATVRRAPSFKGGACVITGPSGVGKSTLIKKLMAEFPGQFGFSVSHTTRDPRAGEQDGVDYHFVSREQMQRDIDAGLFVEHAEVHGNLYGTSMAAVEDVTRKGRVCLLDIDVQGAANVRKSCLSKTCSFVFFAPPTAAVLEQRLRGRGTETEERIQKRLAGSLKELAIYESDSDAWDLTLKWHNEQVEDAYQEFRSFLVNQIPEASAAADIATVRRAPSFKGGACVITGPSGVGKSTLIKKLMAEFPGQFGFSVSHTTRDPRAGEQDGVDYHFVSREQMQRDIDAGLFVEYAEVHGNLYGTSMATVQDVMRKGRVCLLDIDVQGAANVRKSSLSKTCSFVFFAPPTAAVLEQRLRGRGTETEERIQKRLTGSLKELAIYESDPDAWDLTLKWYNEQVEDAYQEFRSFLVNQIPEASAAADIATVRRAPSFKGGACVITGPSGVGKSTLIKKLMAEFPGQFGFSVSHTTRDPRAGEQDGVDYHFVSREQMQRDIDAGLFVEHAEVHGNLYGTSMAAVKDVMREGRVCLLDIDVQGAANVRKSSLSKTCSFVFFAPPTAAVLEQRLRGRGTETEERIQKRLTGSLKELAIYESDPDAWDLTLKWYNEQVEDAYQEFRSFLVNQIPEASAAADIATVRRAPSFKGGACVITGPSGVGKSTLIKKLMAEFPGQFGFSVSHTTRDPRAGEQDGVDYHFVSREQMQRDIDAGLFVEHAEVHGNLYGTSMAAVEDVMRKGRVCLLDIDVQGAANVRKSSLSKTCSFVFFAPPTAAVLEQRLRGRGTETEERIQKRLAGSLKELAIYESDPDAWDLTLKWYNEQVEDAYKEFRSFLVNQIPEASAAADIATVRRAPSFKGGACVITGPSGVGKSTLIKKLMAEFPGQFGFSVSHTTRDPRAGEQDGVDYHFVSREQMQRDIDAGLFVEHAEVHGNLYGTSMAAVKDVMRKGRVCLLDIDVQGAANVRKSSLSKTCSFVFFAPPTAAVLEQRLRGRGTETEERIQKRLTGSLKELAIYESDPDAWDLTLKWYNEQVEDAYQEFRSFLVNQIPEASAAADIATVRRAPSFKGGACVITGPSGVGKSTLIKKLMAEFPGQFGFSVSHTTRDPRPGEQDGVDYHFVSREQMQRDIDAGLFVEHAEVHGNLYGTSMAAVEDVMRKGRECLLDIDVQGAANVRKSSLSKTCSFVFFAPPTAAVLEQRLRGRGTETEEKIQKRLTGSLKELAIYESDPDAWDLTLKWYNEQVENAYQEFRSFLVNQIPEASAATEATTT</sequence>
<dbReference type="InterPro" id="IPR008145">
    <property type="entry name" value="GK/Ca_channel_bsu"/>
</dbReference>
<dbReference type="PANTHER" id="PTHR23117:SF13">
    <property type="entry name" value="GUANYLATE KINASE"/>
    <property type="match status" value="1"/>
</dbReference>
<keyword evidence="3" id="KW-0808">Transferase</keyword>
<dbReference type="SUPFAM" id="SSF52540">
    <property type="entry name" value="P-loop containing nucleoside triphosphate hydrolases"/>
    <property type="match status" value="11"/>
</dbReference>
<evidence type="ECO:0000313" key="8">
    <source>
        <dbReference type="EMBL" id="CAJ1411135.1"/>
    </source>
</evidence>
<dbReference type="CDD" id="cd22961">
    <property type="entry name" value="DD_TEX55-like"/>
    <property type="match status" value="1"/>
</dbReference>
<name>A0AA36JSS1_9DINO</name>
<evidence type="ECO:0000313" key="9">
    <source>
        <dbReference type="Proteomes" id="UP001178507"/>
    </source>
</evidence>
<dbReference type="SMART" id="SM00072">
    <property type="entry name" value="GuKc"/>
    <property type="match status" value="11"/>
</dbReference>
<gene>
    <name evidence="8" type="ORF">EVOR1521_LOCUS31787</name>
</gene>
<dbReference type="EC" id="2.7.4.8" evidence="2"/>
<feature type="domain" description="Guanylate kinase-like" evidence="7">
    <location>
        <begin position="998"/>
        <end position="1185"/>
    </location>
</feature>
<dbReference type="InterPro" id="IPR027417">
    <property type="entry name" value="P-loop_NTPase"/>
</dbReference>
<evidence type="ECO:0000256" key="3">
    <source>
        <dbReference type="ARBA" id="ARBA00022679"/>
    </source>
</evidence>
<evidence type="ECO:0000256" key="5">
    <source>
        <dbReference type="ARBA" id="ARBA00022777"/>
    </source>
</evidence>
<evidence type="ECO:0000256" key="2">
    <source>
        <dbReference type="ARBA" id="ARBA00012961"/>
    </source>
</evidence>
<feature type="domain" description="Guanylate kinase-like" evidence="7">
    <location>
        <begin position="158"/>
        <end position="345"/>
    </location>
</feature>
<dbReference type="FunFam" id="3.40.50.300:FF:000776">
    <property type="entry name" value="Guanylate kinase 2"/>
    <property type="match status" value="11"/>
</dbReference>
<feature type="domain" description="Guanylate kinase-like" evidence="7">
    <location>
        <begin position="1628"/>
        <end position="1815"/>
    </location>
</feature>
<dbReference type="PROSITE" id="PS00856">
    <property type="entry name" value="GUANYLATE_KINASE_1"/>
    <property type="match status" value="11"/>
</dbReference>
<dbReference type="InterPro" id="IPR003593">
    <property type="entry name" value="AAA+_ATPase"/>
</dbReference>
<keyword evidence="9" id="KW-1185">Reference proteome</keyword>
<feature type="domain" description="Guanylate kinase-like" evidence="7">
    <location>
        <begin position="578"/>
        <end position="765"/>
    </location>
</feature>
<dbReference type="PANTHER" id="PTHR23117">
    <property type="entry name" value="GUANYLATE KINASE-RELATED"/>
    <property type="match status" value="1"/>
</dbReference>
<evidence type="ECO:0000256" key="6">
    <source>
        <dbReference type="ARBA" id="ARBA00022840"/>
    </source>
</evidence>
<comment type="similarity">
    <text evidence="1">Belongs to the guanylate kinase family.</text>
</comment>
<dbReference type="NCBIfam" id="TIGR03263">
    <property type="entry name" value="guanyl_kin"/>
    <property type="match status" value="11"/>
</dbReference>
<evidence type="ECO:0000256" key="4">
    <source>
        <dbReference type="ARBA" id="ARBA00022741"/>
    </source>
</evidence>
<dbReference type="GO" id="GO:0004385">
    <property type="term" value="F:GMP kinase activity"/>
    <property type="evidence" value="ECO:0007669"/>
    <property type="project" value="UniProtKB-EC"/>
</dbReference>